<feature type="transmembrane region" description="Helical" evidence="6">
    <location>
        <begin position="6"/>
        <end position="27"/>
    </location>
</feature>
<evidence type="ECO:0000313" key="7">
    <source>
        <dbReference type="EMBL" id="GEM46537.1"/>
    </source>
</evidence>
<evidence type="ECO:0000256" key="3">
    <source>
        <dbReference type="ARBA" id="ARBA00022692"/>
    </source>
</evidence>
<dbReference type="RefSeq" id="WP_146884348.1">
    <property type="nucleotide sequence ID" value="NZ_BJXB01000008.1"/>
</dbReference>
<feature type="transmembrane region" description="Helical" evidence="6">
    <location>
        <begin position="34"/>
        <end position="54"/>
    </location>
</feature>
<name>A0A511N1Z4_DEIC1</name>
<feature type="transmembrane region" description="Helical" evidence="6">
    <location>
        <begin position="85"/>
        <end position="103"/>
    </location>
</feature>
<dbReference type="PANTHER" id="PTHR21346">
    <property type="entry name" value="FUN14 DOMAIN CONTAINING"/>
    <property type="match status" value="1"/>
</dbReference>
<evidence type="ECO:0000256" key="4">
    <source>
        <dbReference type="ARBA" id="ARBA00022989"/>
    </source>
</evidence>
<evidence type="ECO:0000256" key="6">
    <source>
        <dbReference type="SAM" id="Phobius"/>
    </source>
</evidence>
<dbReference type="Pfam" id="PF04930">
    <property type="entry name" value="FUN14"/>
    <property type="match status" value="1"/>
</dbReference>
<comment type="similarity">
    <text evidence="2">Belongs to the FUN14 family.</text>
</comment>
<keyword evidence="5 6" id="KW-0472">Membrane</keyword>
<dbReference type="GO" id="GO:0016020">
    <property type="term" value="C:membrane"/>
    <property type="evidence" value="ECO:0007669"/>
    <property type="project" value="UniProtKB-SubCell"/>
</dbReference>
<dbReference type="PANTHER" id="PTHR21346:SF10">
    <property type="entry name" value="TRANSMEMBRANE PROTEIN"/>
    <property type="match status" value="1"/>
</dbReference>
<evidence type="ECO:0008006" key="9">
    <source>
        <dbReference type="Google" id="ProtNLM"/>
    </source>
</evidence>
<dbReference type="AlphaFoldDB" id="A0A511N1Z4"/>
<comment type="subcellular location">
    <subcellularLocation>
        <location evidence="1">Membrane</location>
    </subcellularLocation>
</comment>
<keyword evidence="4 6" id="KW-1133">Transmembrane helix</keyword>
<reference evidence="7 8" key="1">
    <citation type="submission" date="2019-07" db="EMBL/GenBank/DDBJ databases">
        <title>Whole genome shotgun sequence of Deinococcus cellulosilyticus NBRC 106333.</title>
        <authorList>
            <person name="Hosoyama A."/>
            <person name="Uohara A."/>
            <person name="Ohji S."/>
            <person name="Ichikawa N."/>
        </authorList>
    </citation>
    <scope>NUCLEOTIDE SEQUENCE [LARGE SCALE GENOMIC DNA]</scope>
    <source>
        <strain evidence="7 8">NBRC 106333</strain>
    </source>
</reference>
<comment type="caution">
    <text evidence="7">The sequence shown here is derived from an EMBL/GenBank/DDBJ whole genome shotgun (WGS) entry which is preliminary data.</text>
</comment>
<evidence type="ECO:0000256" key="1">
    <source>
        <dbReference type="ARBA" id="ARBA00004370"/>
    </source>
</evidence>
<dbReference type="EMBL" id="BJXB01000008">
    <property type="protein sequence ID" value="GEM46537.1"/>
    <property type="molecule type" value="Genomic_DNA"/>
</dbReference>
<evidence type="ECO:0000313" key="8">
    <source>
        <dbReference type="Proteomes" id="UP000321306"/>
    </source>
</evidence>
<accession>A0A511N1Z4</accession>
<keyword evidence="3 6" id="KW-0812">Transmembrane</keyword>
<dbReference type="Proteomes" id="UP000321306">
    <property type="component" value="Unassembled WGS sequence"/>
</dbReference>
<protein>
    <recommendedName>
        <fullName evidence="9">FUN14 family protein</fullName>
    </recommendedName>
</protein>
<dbReference type="OrthoDB" id="72791at2"/>
<evidence type="ECO:0000256" key="5">
    <source>
        <dbReference type="ARBA" id="ARBA00023136"/>
    </source>
</evidence>
<sequence length="106" mass="11599">MDLDFLTPYIGQLSFGGVLGFAAGYFVKKVGKMALFLVGGVFILLQVLSAYGYIQIDWLTIQKQADPLFKEENVRTVSENFMKMITANLPFTAAFVAGFALGFKAG</sequence>
<dbReference type="InterPro" id="IPR007014">
    <property type="entry name" value="FUN14"/>
</dbReference>
<organism evidence="7 8">
    <name type="scientific">Deinococcus cellulosilyticus (strain DSM 18568 / NBRC 106333 / KACC 11606 / 5516J-15)</name>
    <dbReference type="NCBI Taxonomy" id="1223518"/>
    <lineage>
        <taxon>Bacteria</taxon>
        <taxon>Thermotogati</taxon>
        <taxon>Deinococcota</taxon>
        <taxon>Deinococci</taxon>
        <taxon>Deinococcales</taxon>
        <taxon>Deinococcaceae</taxon>
        <taxon>Deinococcus</taxon>
    </lineage>
</organism>
<keyword evidence="8" id="KW-1185">Reference proteome</keyword>
<evidence type="ECO:0000256" key="2">
    <source>
        <dbReference type="ARBA" id="ARBA00009160"/>
    </source>
</evidence>
<proteinExistence type="inferred from homology"/>
<gene>
    <name evidence="7" type="ORF">DC3_21720</name>
</gene>